<dbReference type="InterPro" id="IPR002471">
    <property type="entry name" value="Pept_S9_AS"/>
</dbReference>
<dbReference type="PANTHER" id="PTHR11757">
    <property type="entry name" value="PROTEASE FAMILY S9A OLIGOPEPTIDASE"/>
    <property type="match status" value="1"/>
</dbReference>
<dbReference type="EMBL" id="JARHUD010000005">
    <property type="protein sequence ID" value="MDF2096237.1"/>
    <property type="molecule type" value="Genomic_DNA"/>
</dbReference>
<protein>
    <submittedName>
        <fullName evidence="7">S9 family peptidase</fullName>
    </submittedName>
</protein>
<dbReference type="PRINTS" id="PR00862">
    <property type="entry name" value="PROLIGOPTASE"/>
</dbReference>
<dbReference type="Proteomes" id="UP001215503">
    <property type="component" value="Unassembled WGS sequence"/>
</dbReference>
<dbReference type="PANTHER" id="PTHR11757:SF19">
    <property type="entry name" value="PROLYL ENDOPEPTIDASE-LIKE"/>
    <property type="match status" value="1"/>
</dbReference>
<evidence type="ECO:0000313" key="7">
    <source>
        <dbReference type="EMBL" id="MDF2096237.1"/>
    </source>
</evidence>
<dbReference type="PROSITE" id="PS00708">
    <property type="entry name" value="PRO_ENDOPEP_SER"/>
    <property type="match status" value="1"/>
</dbReference>
<keyword evidence="3" id="KW-0378">Hydrolase</keyword>
<dbReference type="SUPFAM" id="SSF53474">
    <property type="entry name" value="alpha/beta-Hydrolases"/>
    <property type="match status" value="1"/>
</dbReference>
<dbReference type="Gene3D" id="2.130.10.120">
    <property type="entry name" value="Prolyl oligopeptidase, N-terminal domain"/>
    <property type="match status" value="1"/>
</dbReference>
<dbReference type="Pfam" id="PF00326">
    <property type="entry name" value="Peptidase_S9"/>
    <property type="match status" value="1"/>
</dbReference>
<evidence type="ECO:0000259" key="5">
    <source>
        <dbReference type="Pfam" id="PF00326"/>
    </source>
</evidence>
<dbReference type="Pfam" id="PF02897">
    <property type="entry name" value="Peptidase_S9_N"/>
    <property type="match status" value="1"/>
</dbReference>
<reference evidence="7 8" key="1">
    <citation type="submission" date="2023-03" db="EMBL/GenBank/DDBJ databases">
        <title>Fodinicurvata sp. CAU 1616 isolated from sea sendiment.</title>
        <authorList>
            <person name="Kim W."/>
        </authorList>
    </citation>
    <scope>NUCLEOTIDE SEQUENCE [LARGE SCALE GENOMIC DNA]</scope>
    <source>
        <strain evidence="7 8">CAU 1616</strain>
    </source>
</reference>
<comment type="caution">
    <text evidence="7">The sequence shown here is derived from an EMBL/GenBank/DDBJ whole genome shotgun (WGS) entry which is preliminary data.</text>
</comment>
<feature type="domain" description="Peptidase S9A N-terminal" evidence="6">
    <location>
        <begin position="13"/>
        <end position="422"/>
    </location>
</feature>
<proteinExistence type="inferred from homology"/>
<keyword evidence="4" id="KW-0720">Serine protease</keyword>
<comment type="similarity">
    <text evidence="1">Belongs to the peptidase S9A family.</text>
</comment>
<dbReference type="InterPro" id="IPR001375">
    <property type="entry name" value="Peptidase_S9_cat"/>
</dbReference>
<accession>A0ABT5YN26</accession>
<dbReference type="SUPFAM" id="SSF50993">
    <property type="entry name" value="Peptidase/esterase 'gauge' domain"/>
    <property type="match status" value="1"/>
</dbReference>
<gene>
    <name evidence="7" type="ORF">P2G67_09645</name>
</gene>
<keyword evidence="8" id="KW-1185">Reference proteome</keyword>
<sequence>MTEPSSRTEPPLAPRRRQTSVVHGITLVDDYAWLRDPSWQEVMREPERLDPEIRAYLEGENRWTNAVLAPTDGLRQQLFQELKGRLKDDDASVPLPDGPWQYYSRFRQGGQHPLLCRQPRDSESGEEMLLDCDRLAEGKAFFDLHAAAHSPDHRLLAYAVDEAGSEYCRIRIRDLASDRDLPEVLVDGSGDLAWSNDGRFLFYVVLDAQHRPCKVLRHRIGSEPADDVLIYQEADAGFFLGLSTTSSRRFIVVSAHDHVTSELHLIDADLPESSPQLVAPRVAEERYSLEHDAPRNCFLILTNREGAEDFKLMEAPEDRPGRESWSEILPHEAGRLRLDLLLLRDHLILLERRHALPCLFVMRLSDGARHEVAFDEAAYALGLVPGYEYDTASLRFVYSSPTTPQRTWDYDLNTRARVLRKEQEVPSGHNPADYVVERLEAPAEDGEKIPITLLRHRSTALDGAAPLLLYGYGSYGLSIPAAFQPNRLSLVNRGFIHAVAHIRGGTDKGWAWYRSGKLEHKENSFSDFTAAARHLIAEGYTQQGRIAIQGGSAGGMLVGTVLNRAPELFHAAVAEVPFVDVLNTMLDASLPLTPPEWNEWGNPLESPQAFERIRGYCPYQNVAKRPYPHILVTAGLTDPRVTYWEPAKWVAKLRSCMPAERQLLLKTYMSAGHAGAAGRFDKLEEVALVYAFLLLVFDMTEQRALTP</sequence>
<dbReference type="RefSeq" id="WP_275822453.1">
    <property type="nucleotide sequence ID" value="NZ_JARHUD010000005.1"/>
</dbReference>
<evidence type="ECO:0000256" key="4">
    <source>
        <dbReference type="ARBA" id="ARBA00022825"/>
    </source>
</evidence>
<dbReference type="InterPro" id="IPR051543">
    <property type="entry name" value="Serine_Peptidase_S9A"/>
</dbReference>
<organism evidence="7 8">
    <name type="scientific">Aquibaculum arenosum</name>
    <dbReference type="NCBI Taxonomy" id="3032591"/>
    <lineage>
        <taxon>Bacteria</taxon>
        <taxon>Pseudomonadati</taxon>
        <taxon>Pseudomonadota</taxon>
        <taxon>Alphaproteobacteria</taxon>
        <taxon>Rhodospirillales</taxon>
        <taxon>Rhodovibrionaceae</taxon>
        <taxon>Aquibaculum</taxon>
    </lineage>
</organism>
<dbReference type="InterPro" id="IPR002470">
    <property type="entry name" value="Peptidase_S9A"/>
</dbReference>
<evidence type="ECO:0000256" key="3">
    <source>
        <dbReference type="ARBA" id="ARBA00022801"/>
    </source>
</evidence>
<keyword evidence="2" id="KW-0645">Protease</keyword>
<dbReference type="Gene3D" id="3.40.50.1820">
    <property type="entry name" value="alpha/beta hydrolase"/>
    <property type="match status" value="1"/>
</dbReference>
<evidence type="ECO:0000259" key="6">
    <source>
        <dbReference type="Pfam" id="PF02897"/>
    </source>
</evidence>
<evidence type="ECO:0000256" key="1">
    <source>
        <dbReference type="ARBA" id="ARBA00005228"/>
    </source>
</evidence>
<evidence type="ECO:0000313" key="8">
    <source>
        <dbReference type="Proteomes" id="UP001215503"/>
    </source>
</evidence>
<dbReference type="InterPro" id="IPR029058">
    <property type="entry name" value="AB_hydrolase_fold"/>
</dbReference>
<evidence type="ECO:0000256" key="2">
    <source>
        <dbReference type="ARBA" id="ARBA00022670"/>
    </source>
</evidence>
<name>A0ABT5YN26_9PROT</name>
<feature type="domain" description="Peptidase S9 prolyl oligopeptidase catalytic" evidence="5">
    <location>
        <begin position="483"/>
        <end position="698"/>
    </location>
</feature>
<dbReference type="InterPro" id="IPR023302">
    <property type="entry name" value="Pept_S9A_N"/>
</dbReference>